<protein>
    <submittedName>
        <fullName evidence="1">Uncharacterized protein</fullName>
    </submittedName>
</protein>
<name>A0A0A2Y583_9PAST</name>
<evidence type="ECO:0000313" key="4">
    <source>
        <dbReference type="Proteomes" id="UP000092594"/>
    </source>
</evidence>
<dbReference type="RefSeq" id="WP_039172559.1">
    <property type="nucleotide sequence ID" value="NZ_JPXX01000013.1"/>
</dbReference>
<proteinExistence type="predicted"/>
<sequence length="175" mass="18866">MGLILVEKKSGKRIDLSKVLKNGKYTELAVPGEEYYLIDRATGKTPEDIKVTRSGNDLILKSEKENVEVIIDDFWGKCDDEQQCFAIFDVGASEGVDAGQVIVTQVGKEFSSFSEIEAGMTGTLAEGDSFRPWLYGLAGLTVLGLGAAAAGGSGGGVVQHILLRQIPRLRLNQQM</sequence>
<evidence type="ECO:0000313" key="3">
    <source>
        <dbReference type="Proteomes" id="UP000030539"/>
    </source>
</evidence>
<evidence type="ECO:0000313" key="2">
    <source>
        <dbReference type="EMBL" id="OBX01427.1"/>
    </source>
</evidence>
<gene>
    <name evidence="1" type="ORF">JP36_05020</name>
    <name evidence="2" type="ORF">QV05_05530</name>
</gene>
<reference evidence="2 4" key="2">
    <citation type="submission" date="2014-11" db="EMBL/GenBank/DDBJ databases">
        <title>Pan-genome of Gallibacterium spp.</title>
        <authorList>
            <person name="Kudirkiene E."/>
            <person name="Bojesen A.M."/>
        </authorList>
    </citation>
    <scope>NUCLEOTIDE SEQUENCE [LARGE SCALE GENOMIC DNA]</scope>
    <source>
        <strain evidence="2 4">Gerl. 2740/89</strain>
    </source>
</reference>
<dbReference type="PATRIC" id="fig|155515.6.peg.1134"/>
<dbReference type="AlphaFoldDB" id="A0A0A2Y583"/>
<organism evidence="1 3">
    <name type="scientific">Gallibacterium genomosp. 1</name>
    <dbReference type="NCBI Taxonomy" id="155515"/>
    <lineage>
        <taxon>Bacteria</taxon>
        <taxon>Pseudomonadati</taxon>
        <taxon>Pseudomonadota</taxon>
        <taxon>Gammaproteobacteria</taxon>
        <taxon>Pasteurellales</taxon>
        <taxon>Pasteurellaceae</taxon>
        <taxon>Gallibacterium</taxon>
    </lineage>
</organism>
<dbReference type="eggNOG" id="COG4932">
    <property type="taxonomic scope" value="Bacteria"/>
</dbReference>
<accession>A0A0A2Y583</accession>
<reference evidence="1 3" key="1">
    <citation type="submission" date="2014-08" db="EMBL/GenBank/DDBJ databases">
        <title>Chaperone-usher fimbriae in a diverse selection of Gallibacterium genomes.</title>
        <authorList>
            <person name="Kudirkiene E."/>
            <person name="Bager R.J."/>
            <person name="Johnson T.J."/>
            <person name="Bojesen A.M."/>
        </authorList>
    </citation>
    <scope>NUCLEOTIDE SEQUENCE [LARGE SCALE GENOMIC DNA]</scope>
    <source>
        <strain evidence="1 3">CCM5974</strain>
    </source>
</reference>
<comment type="caution">
    <text evidence="1">The sequence shown here is derived from an EMBL/GenBank/DDBJ whole genome shotgun (WGS) entry which is preliminary data.</text>
</comment>
<dbReference type="EMBL" id="JTJQ01000015">
    <property type="protein sequence ID" value="OBX01427.1"/>
    <property type="molecule type" value="Genomic_DNA"/>
</dbReference>
<dbReference type="EMBL" id="JPXX01000013">
    <property type="protein sequence ID" value="KGQ37740.1"/>
    <property type="molecule type" value="Genomic_DNA"/>
</dbReference>
<dbReference type="Proteomes" id="UP000092594">
    <property type="component" value="Unassembled WGS sequence"/>
</dbReference>
<keyword evidence="4" id="KW-1185">Reference proteome</keyword>
<evidence type="ECO:0000313" key="1">
    <source>
        <dbReference type="EMBL" id="KGQ37740.1"/>
    </source>
</evidence>
<dbReference type="Proteomes" id="UP000030539">
    <property type="component" value="Unassembled WGS sequence"/>
</dbReference>
<dbReference type="STRING" id="155515.JP36_05020"/>